<dbReference type="InterPro" id="IPR001841">
    <property type="entry name" value="Znf_RING"/>
</dbReference>
<evidence type="ECO:0000313" key="8">
    <source>
        <dbReference type="Proteomes" id="UP001177670"/>
    </source>
</evidence>
<evidence type="ECO:0000256" key="5">
    <source>
        <dbReference type="SAM" id="MobiDB-lite"/>
    </source>
</evidence>
<feature type="compositionally biased region" description="Basic residues" evidence="5">
    <location>
        <begin position="21"/>
        <end position="38"/>
    </location>
</feature>
<dbReference type="Pfam" id="PF13639">
    <property type="entry name" value="zf-RING_2"/>
    <property type="match status" value="1"/>
</dbReference>
<dbReference type="InterPro" id="IPR017907">
    <property type="entry name" value="Znf_RING_CS"/>
</dbReference>
<dbReference type="Proteomes" id="UP001177670">
    <property type="component" value="Unassembled WGS sequence"/>
</dbReference>
<keyword evidence="3" id="KW-0862">Zinc</keyword>
<dbReference type="GO" id="GO:0008270">
    <property type="term" value="F:zinc ion binding"/>
    <property type="evidence" value="ECO:0007669"/>
    <property type="project" value="UniProtKB-KW"/>
</dbReference>
<dbReference type="GO" id="GO:0061630">
    <property type="term" value="F:ubiquitin protein ligase activity"/>
    <property type="evidence" value="ECO:0007669"/>
    <property type="project" value="InterPro"/>
</dbReference>
<evidence type="ECO:0000313" key="7">
    <source>
        <dbReference type="EMBL" id="KAK1120339.1"/>
    </source>
</evidence>
<accession>A0AA40KHJ7</accession>
<feature type="domain" description="RING-type" evidence="6">
    <location>
        <begin position="96"/>
        <end position="137"/>
    </location>
</feature>
<dbReference type="GO" id="GO:0032183">
    <property type="term" value="F:SUMO binding"/>
    <property type="evidence" value="ECO:0007669"/>
    <property type="project" value="TreeGrafter"/>
</dbReference>
<dbReference type="PANTHER" id="PTHR47094">
    <property type="entry name" value="ELFLESS, ISOFORM B"/>
    <property type="match status" value="1"/>
</dbReference>
<dbReference type="GO" id="GO:0006511">
    <property type="term" value="P:ubiquitin-dependent protein catabolic process"/>
    <property type="evidence" value="ECO:0007669"/>
    <property type="project" value="TreeGrafter"/>
</dbReference>
<evidence type="ECO:0000256" key="4">
    <source>
        <dbReference type="PROSITE-ProRule" id="PRU00175"/>
    </source>
</evidence>
<dbReference type="GO" id="GO:0140082">
    <property type="term" value="F:SUMO-ubiquitin ligase activity"/>
    <property type="evidence" value="ECO:0007669"/>
    <property type="project" value="TreeGrafter"/>
</dbReference>
<dbReference type="SMART" id="SM00184">
    <property type="entry name" value="RING"/>
    <property type="match status" value="1"/>
</dbReference>
<evidence type="ECO:0000256" key="3">
    <source>
        <dbReference type="ARBA" id="ARBA00022833"/>
    </source>
</evidence>
<gene>
    <name evidence="7" type="ORF">K0M31_012323</name>
</gene>
<dbReference type="PROSITE" id="PS00518">
    <property type="entry name" value="ZF_RING_1"/>
    <property type="match status" value="1"/>
</dbReference>
<keyword evidence="8" id="KW-1185">Reference proteome</keyword>
<comment type="caution">
    <text evidence="7">The sequence shown here is derived from an EMBL/GenBank/DDBJ whole genome shotgun (WGS) entry which is preliminary data.</text>
</comment>
<dbReference type="AlphaFoldDB" id="A0AA40KHJ7"/>
<dbReference type="InterPro" id="IPR013083">
    <property type="entry name" value="Znf_RING/FYVE/PHD"/>
</dbReference>
<dbReference type="Gene3D" id="3.30.40.10">
    <property type="entry name" value="Zinc/RING finger domain, C3HC4 (zinc finger)"/>
    <property type="match status" value="1"/>
</dbReference>
<protein>
    <recommendedName>
        <fullName evidence="6">RING-type domain-containing protein</fullName>
    </recommendedName>
</protein>
<dbReference type="PANTHER" id="PTHR47094:SF1">
    <property type="entry name" value="RING-TYPE E3 UBIQUITIN TRANSFERASE"/>
    <property type="match status" value="1"/>
</dbReference>
<feature type="region of interest" description="Disordered" evidence="5">
    <location>
        <begin position="18"/>
        <end position="42"/>
    </location>
</feature>
<dbReference type="PROSITE" id="PS50089">
    <property type="entry name" value="ZF_RING_2"/>
    <property type="match status" value="1"/>
</dbReference>
<sequence length="150" mass="17126">MSDPIDYIDLTVDQPDPPLKLRSKGIKNNAKSRKRNSNKRQTVQLQDSIIEIPVETTCKDVEPMEIIDLDKINNTEETGVCYVNNSKEENLIVLTCPICYEQLSSKIKPMSTPCGHIYCTQCLKLALRKVKKCPTCQKTIKLQSCTRLYF</sequence>
<keyword evidence="1" id="KW-0479">Metal-binding</keyword>
<evidence type="ECO:0000259" key="6">
    <source>
        <dbReference type="PROSITE" id="PS50089"/>
    </source>
</evidence>
<dbReference type="SUPFAM" id="SSF57850">
    <property type="entry name" value="RING/U-box"/>
    <property type="match status" value="1"/>
</dbReference>
<evidence type="ECO:0000256" key="1">
    <source>
        <dbReference type="ARBA" id="ARBA00022723"/>
    </source>
</evidence>
<reference evidence="7" key="1">
    <citation type="submission" date="2021-10" db="EMBL/GenBank/DDBJ databases">
        <title>Melipona bicolor Genome sequencing and assembly.</title>
        <authorList>
            <person name="Araujo N.S."/>
            <person name="Arias M.C."/>
        </authorList>
    </citation>
    <scope>NUCLEOTIDE SEQUENCE</scope>
    <source>
        <strain evidence="7">USP_2M_L1-L4_2017</strain>
        <tissue evidence="7">Whole body</tissue>
    </source>
</reference>
<dbReference type="EMBL" id="JAHYIQ010000031">
    <property type="protein sequence ID" value="KAK1120339.1"/>
    <property type="molecule type" value="Genomic_DNA"/>
</dbReference>
<dbReference type="InterPro" id="IPR049627">
    <property type="entry name" value="SLX8"/>
</dbReference>
<proteinExistence type="predicted"/>
<dbReference type="GO" id="GO:0033768">
    <property type="term" value="C:SUMO-targeted ubiquitin ligase complex"/>
    <property type="evidence" value="ECO:0007669"/>
    <property type="project" value="TreeGrafter"/>
</dbReference>
<name>A0AA40KHJ7_9HYME</name>
<evidence type="ECO:0000256" key="2">
    <source>
        <dbReference type="ARBA" id="ARBA00022771"/>
    </source>
</evidence>
<keyword evidence="2 4" id="KW-0863">Zinc-finger</keyword>
<organism evidence="7 8">
    <name type="scientific">Melipona bicolor</name>
    <dbReference type="NCBI Taxonomy" id="60889"/>
    <lineage>
        <taxon>Eukaryota</taxon>
        <taxon>Metazoa</taxon>
        <taxon>Ecdysozoa</taxon>
        <taxon>Arthropoda</taxon>
        <taxon>Hexapoda</taxon>
        <taxon>Insecta</taxon>
        <taxon>Pterygota</taxon>
        <taxon>Neoptera</taxon>
        <taxon>Endopterygota</taxon>
        <taxon>Hymenoptera</taxon>
        <taxon>Apocrita</taxon>
        <taxon>Aculeata</taxon>
        <taxon>Apoidea</taxon>
        <taxon>Anthophila</taxon>
        <taxon>Apidae</taxon>
        <taxon>Melipona</taxon>
    </lineage>
</organism>